<proteinExistence type="predicted"/>
<sequence length="341" mass="37860">MKSKRLFIFILCVQISFLSFWSFLVTSRLEAHEVRPAYLQLTEMQPGRYAVLWKVPARGDMVLHLEPELPVQCKMVGVPQREFTTGARVMRWTIDCGLQGLTNGTISIHGLRKTMTDVLVQIERLDGSSQTTILQPESPSLDLNAESLASIPVVGYLKLGIEHILLGIDHLLFILGLILIVGRRWRLLVKTITSFTAAHSITLALAMLNVVRVPQAPVEAVIALSIMFVAAEALHIRQGRHSLAMRSPWIVAFIFGLLHGFGFAGALSEIGLPQDSVALALLFFNIGVEIGQLLFVITIKLIIKALKQIPVNWPTWAELVPPYMIGGLAAFWTIQRVVSFL</sequence>
<dbReference type="Proteomes" id="UP000319783">
    <property type="component" value="Unassembled WGS sequence"/>
</dbReference>
<feature type="transmembrane region" description="Helical" evidence="1">
    <location>
        <begin position="248"/>
        <end position="267"/>
    </location>
</feature>
<gene>
    <name evidence="2" type="ORF">JETT_0079</name>
</gene>
<keyword evidence="1" id="KW-0812">Transmembrane</keyword>
<feature type="transmembrane region" description="Helical" evidence="1">
    <location>
        <begin position="188"/>
        <end position="210"/>
    </location>
</feature>
<dbReference type="InterPro" id="IPR032809">
    <property type="entry name" value="Put_HupE_UreJ"/>
</dbReference>
<keyword evidence="1" id="KW-0472">Membrane</keyword>
<feature type="transmembrane region" description="Helical" evidence="1">
    <location>
        <begin position="315"/>
        <end position="334"/>
    </location>
</feature>
<protein>
    <submittedName>
        <fullName evidence="2">Putative membrane protein</fullName>
    </submittedName>
</protein>
<feature type="transmembrane region" description="Helical" evidence="1">
    <location>
        <begin position="164"/>
        <end position="181"/>
    </location>
</feature>
<dbReference type="Pfam" id="PF13795">
    <property type="entry name" value="HupE_UreJ_2"/>
    <property type="match status" value="1"/>
</dbReference>
<accession>A0A533QFS7</accession>
<keyword evidence="1" id="KW-1133">Transmembrane helix</keyword>
<evidence type="ECO:0000313" key="3">
    <source>
        <dbReference type="Proteomes" id="UP000319783"/>
    </source>
</evidence>
<comment type="caution">
    <text evidence="2">The sequence shown here is derived from an EMBL/GenBank/DDBJ whole genome shotgun (WGS) entry which is preliminary data.</text>
</comment>
<feature type="transmembrane region" description="Helical" evidence="1">
    <location>
        <begin position="216"/>
        <end position="236"/>
    </location>
</feature>
<dbReference type="EMBL" id="SULG01000001">
    <property type="protein sequence ID" value="TLD43648.1"/>
    <property type="molecule type" value="Genomic_DNA"/>
</dbReference>
<dbReference type="AlphaFoldDB" id="A0A533QFS7"/>
<organism evidence="2 3">
    <name type="scientific">Candidatus Jettenia ecosi</name>
    <dbReference type="NCBI Taxonomy" id="2494326"/>
    <lineage>
        <taxon>Bacteria</taxon>
        <taxon>Pseudomonadati</taxon>
        <taxon>Planctomycetota</taxon>
        <taxon>Candidatus Brocadiia</taxon>
        <taxon>Candidatus Brocadiales</taxon>
        <taxon>Candidatus Brocadiaceae</taxon>
        <taxon>Candidatus Jettenia</taxon>
    </lineage>
</organism>
<feature type="transmembrane region" description="Helical" evidence="1">
    <location>
        <begin position="279"/>
        <end position="303"/>
    </location>
</feature>
<name>A0A533QFS7_9BACT</name>
<reference evidence="2 3" key="1">
    <citation type="submission" date="2019-04" db="EMBL/GenBank/DDBJ databases">
        <title>Genome of a novel bacterium Candidatus Jettenia ecosi reconstructed from metagenome of an anammox bioreactor.</title>
        <authorList>
            <person name="Mardanov A.V."/>
            <person name="Beletsky A.V."/>
            <person name="Ravin N.V."/>
            <person name="Botchkova E.A."/>
            <person name="Litti Y.V."/>
            <person name="Nozhevnikova A.N."/>
        </authorList>
    </citation>
    <scope>NUCLEOTIDE SEQUENCE [LARGE SCALE GENOMIC DNA]</scope>
    <source>
        <strain evidence="2">J2</strain>
    </source>
</reference>
<evidence type="ECO:0000313" key="2">
    <source>
        <dbReference type="EMBL" id="TLD43648.1"/>
    </source>
</evidence>
<evidence type="ECO:0000256" key="1">
    <source>
        <dbReference type="SAM" id="Phobius"/>
    </source>
</evidence>